<dbReference type="RefSeq" id="WP_184843522.1">
    <property type="nucleotide sequence ID" value="NZ_JACHMN010000003.1"/>
</dbReference>
<dbReference type="EC" id="2.1.1.144" evidence="4"/>
<keyword evidence="1 4" id="KW-0489">Methyltransferase</keyword>
<gene>
    <name evidence="4" type="ORF">F4553_006446</name>
</gene>
<reference evidence="4 5" key="1">
    <citation type="submission" date="2020-08" db="EMBL/GenBank/DDBJ databases">
        <title>Sequencing the genomes of 1000 actinobacteria strains.</title>
        <authorList>
            <person name="Klenk H.-P."/>
        </authorList>
    </citation>
    <scope>NUCLEOTIDE SEQUENCE [LARGE SCALE GENOMIC DNA]</scope>
    <source>
        <strain evidence="4 5">DSM 45362</strain>
    </source>
</reference>
<dbReference type="Proteomes" id="UP000587527">
    <property type="component" value="Unassembled WGS sequence"/>
</dbReference>
<feature type="domain" description="Methyltransferase" evidence="3">
    <location>
        <begin position="33"/>
        <end position="121"/>
    </location>
</feature>
<protein>
    <submittedName>
        <fullName evidence="4">Trans-aconitate 2-methyltransferase</fullName>
        <ecNumber evidence="4">2.1.1.144</ecNumber>
    </submittedName>
</protein>
<keyword evidence="2 4" id="KW-0808">Transferase</keyword>
<dbReference type="CDD" id="cd02440">
    <property type="entry name" value="AdoMet_MTases"/>
    <property type="match status" value="1"/>
</dbReference>
<dbReference type="PANTHER" id="PTHR43861:SF1">
    <property type="entry name" value="TRANS-ACONITATE 2-METHYLTRANSFERASE"/>
    <property type="match status" value="1"/>
</dbReference>
<dbReference type="InterPro" id="IPR041698">
    <property type="entry name" value="Methyltransf_25"/>
</dbReference>
<evidence type="ECO:0000313" key="4">
    <source>
        <dbReference type="EMBL" id="MBB5873012.1"/>
    </source>
</evidence>
<organism evidence="4 5">
    <name type="scientific">Allocatelliglobosispora scoriae</name>
    <dbReference type="NCBI Taxonomy" id="643052"/>
    <lineage>
        <taxon>Bacteria</taxon>
        <taxon>Bacillati</taxon>
        <taxon>Actinomycetota</taxon>
        <taxon>Actinomycetes</taxon>
        <taxon>Micromonosporales</taxon>
        <taxon>Micromonosporaceae</taxon>
        <taxon>Allocatelliglobosispora</taxon>
    </lineage>
</organism>
<proteinExistence type="predicted"/>
<dbReference type="PANTHER" id="PTHR43861">
    <property type="entry name" value="TRANS-ACONITATE 2-METHYLTRANSFERASE-RELATED"/>
    <property type="match status" value="1"/>
</dbReference>
<evidence type="ECO:0000313" key="5">
    <source>
        <dbReference type="Proteomes" id="UP000587527"/>
    </source>
</evidence>
<dbReference type="GO" id="GO:0032259">
    <property type="term" value="P:methylation"/>
    <property type="evidence" value="ECO:0007669"/>
    <property type="project" value="UniProtKB-KW"/>
</dbReference>
<sequence>MWDPTIYQRYADERSRPFHDLLGRVRAPAPSSIVDLGCGPGNLTATIAERWPAATILGLDSSPEMIATARGLAGTVDFQVADVRQWMPAADLDLLVSNATLQWIPGHAALVRSWAAALHPGAWLAFAVPGNFDAPSHRALRDEATAPAWAARLGELTRDHLTVAEPADYAYDLIEAGCAYVDAWETTYLHLLPVAGPDHPVLTWMEGTALRPFRAALDEAEWAAFRAQLSTRLAEVYPARHGVVAFPFRRLFVVAER</sequence>
<dbReference type="SUPFAM" id="SSF53335">
    <property type="entry name" value="S-adenosyl-L-methionine-dependent methyltransferases"/>
    <property type="match status" value="1"/>
</dbReference>
<keyword evidence="5" id="KW-1185">Reference proteome</keyword>
<evidence type="ECO:0000259" key="3">
    <source>
        <dbReference type="Pfam" id="PF13649"/>
    </source>
</evidence>
<comment type="caution">
    <text evidence="4">The sequence shown here is derived from an EMBL/GenBank/DDBJ whole genome shotgun (WGS) entry which is preliminary data.</text>
</comment>
<accession>A0A841C1S5</accession>
<dbReference type="InterPro" id="IPR029063">
    <property type="entry name" value="SAM-dependent_MTases_sf"/>
</dbReference>
<dbReference type="Gene3D" id="3.40.50.150">
    <property type="entry name" value="Vaccinia Virus protein VP39"/>
    <property type="match status" value="1"/>
</dbReference>
<dbReference type="AlphaFoldDB" id="A0A841C1S5"/>
<dbReference type="EMBL" id="JACHMN010000003">
    <property type="protein sequence ID" value="MBB5873012.1"/>
    <property type="molecule type" value="Genomic_DNA"/>
</dbReference>
<evidence type="ECO:0000256" key="1">
    <source>
        <dbReference type="ARBA" id="ARBA00022603"/>
    </source>
</evidence>
<name>A0A841C1S5_9ACTN</name>
<dbReference type="Gene3D" id="1.10.150.290">
    <property type="entry name" value="S-adenosyl-L-methionine-dependent methyltransferases"/>
    <property type="match status" value="1"/>
</dbReference>
<dbReference type="InterPro" id="IPR023149">
    <property type="entry name" value="Trans_acon_MeTrfase_C"/>
</dbReference>
<dbReference type="NCBIfam" id="NF010703">
    <property type="entry name" value="PRK14103.1"/>
    <property type="match status" value="1"/>
</dbReference>
<dbReference type="Pfam" id="PF13649">
    <property type="entry name" value="Methyltransf_25"/>
    <property type="match status" value="1"/>
</dbReference>
<evidence type="ECO:0000256" key="2">
    <source>
        <dbReference type="ARBA" id="ARBA00022679"/>
    </source>
</evidence>
<dbReference type="GO" id="GO:0030798">
    <property type="term" value="F:trans-aconitate 2-methyltransferase activity"/>
    <property type="evidence" value="ECO:0007669"/>
    <property type="project" value="UniProtKB-EC"/>
</dbReference>